<sequence length="330" mass="38676">MKKYIKYTVTAVVCSLFFLCLAGCKLGKTQVTVSAGFSENDVFKIKDEVCTLPEARVVLTNYQNMYATMYGIELWKHEFGNHDLEEYVKDLTISRLAQIMSMDFLAAENDIELSKEEKEKIKEAAREYYESLNETEREYMHVKQGDIEILYKRYGLANKLYTYLTQGVDDEVSDDEARIMEAQQIFVTDKEKAKNVQNQLKEDADFLSVANIYNEAPEIEVTFGRNDVPPEVEEVAFALENDQVSKRIKTEKGYYFFKCINHYNQEKTDDNKSVILENRRKEAFDDVYTEFLDTLSSEFNEEVWDKVKVEINKEVKTDSFFDVYEKYCTW</sequence>
<evidence type="ECO:0000313" key="1">
    <source>
        <dbReference type="EMBL" id="TGY98122.1"/>
    </source>
</evidence>
<reference evidence="1" key="1">
    <citation type="submission" date="2019-04" db="EMBL/GenBank/DDBJ databases">
        <title>Microbes associate with the intestines of laboratory mice.</title>
        <authorList>
            <person name="Navarre W."/>
            <person name="Wong E."/>
            <person name="Huang K."/>
            <person name="Tropini C."/>
            <person name="Ng K."/>
            <person name="Yu B."/>
        </authorList>
    </citation>
    <scope>NUCLEOTIDE SEQUENCE</scope>
    <source>
        <strain evidence="1">NM01_1-7b</strain>
    </source>
</reference>
<accession>A0AC61S0V4</accession>
<evidence type="ECO:0000313" key="2">
    <source>
        <dbReference type="Proteomes" id="UP000304953"/>
    </source>
</evidence>
<keyword evidence="1" id="KW-0413">Isomerase</keyword>
<organism evidence="1 2">
    <name type="scientific">Petralouisia muris</name>
    <dbReference type="NCBI Taxonomy" id="3032872"/>
    <lineage>
        <taxon>Bacteria</taxon>
        <taxon>Bacillati</taxon>
        <taxon>Bacillota</taxon>
        <taxon>Clostridia</taxon>
        <taxon>Lachnospirales</taxon>
        <taxon>Lachnospiraceae</taxon>
        <taxon>Petralouisia</taxon>
    </lineage>
</organism>
<protein>
    <submittedName>
        <fullName evidence="1">Peptidyl-prolyl cis-trans isomerase</fullName>
    </submittedName>
</protein>
<name>A0AC61S0V4_9FIRM</name>
<dbReference type="EMBL" id="SRYA01000002">
    <property type="protein sequence ID" value="TGY98122.1"/>
    <property type="molecule type" value="Genomic_DNA"/>
</dbReference>
<dbReference type="Proteomes" id="UP000304953">
    <property type="component" value="Unassembled WGS sequence"/>
</dbReference>
<proteinExistence type="predicted"/>
<gene>
    <name evidence="1" type="ORF">E5329_01580</name>
</gene>
<comment type="caution">
    <text evidence="1">The sequence shown here is derived from an EMBL/GenBank/DDBJ whole genome shotgun (WGS) entry which is preliminary data.</text>
</comment>
<keyword evidence="2" id="KW-1185">Reference proteome</keyword>